<reference evidence="4 5" key="1">
    <citation type="journal article" date="2015" name="Genome Announc.">
        <title>Complete Genome Sequencing of Stenotrophomonas acidaminiphila ZAC14D2_NAIMI4_2, a Multidrug-Resistant Strain Isolated from Sediments of a Polluted River in Mexico, Uncovers New Antibiotic Resistance Genes and a Novel Class-II Lasso Peptide Biosynthesis Gene Cluster.</title>
        <authorList>
            <person name="Vinuesa P."/>
            <person name="Ochoa-Sanchez L.E."/>
        </authorList>
    </citation>
    <scope>NUCLEOTIDE SEQUENCE [LARGE SCALE GENOMIC DNA]</scope>
    <source>
        <strain evidence="4 5">ZAC14D2_NAIMI4_2</strain>
    </source>
</reference>
<dbReference type="Pfam" id="PF13511">
    <property type="entry name" value="DUF4124"/>
    <property type="match status" value="1"/>
</dbReference>
<feature type="region of interest" description="Disordered" evidence="1">
    <location>
        <begin position="31"/>
        <end position="94"/>
    </location>
</feature>
<sequence precursor="true">MPAMPTQLLLMLLFLLPAGASAQVYKCKGKSGETAYSEHPCDANAQPMKLRSERLPAAPPPAPPMEAGEPEPSPLRESGSPPPAPAEPDRSAERACIATATASIYGPSNDRVATYQQQMAMLGEQLDNAPDAKRTQALQARMDNLRRAIGREHAYAHDQVNAARRRCVEQHRAATP</sequence>
<gene>
    <name evidence="4" type="ORF">AOT14_11320</name>
</gene>
<keyword evidence="5" id="KW-1185">Reference proteome</keyword>
<dbReference type="Proteomes" id="UP000061010">
    <property type="component" value="Chromosome"/>
</dbReference>
<dbReference type="KEGG" id="sacz:AOT14_11320"/>
<evidence type="ECO:0000313" key="5">
    <source>
        <dbReference type="Proteomes" id="UP000061010"/>
    </source>
</evidence>
<dbReference type="InterPro" id="IPR025392">
    <property type="entry name" value="DUF4124"/>
</dbReference>
<proteinExistence type="predicted"/>
<dbReference type="OrthoDB" id="6041607at2"/>
<accession>A0A0S1AXN0</accession>
<evidence type="ECO:0000256" key="2">
    <source>
        <dbReference type="SAM" id="SignalP"/>
    </source>
</evidence>
<protein>
    <recommendedName>
        <fullName evidence="3">DUF4124 domain-containing protein</fullName>
    </recommendedName>
</protein>
<feature type="chain" id="PRO_5006588348" description="DUF4124 domain-containing protein" evidence="2">
    <location>
        <begin position="23"/>
        <end position="176"/>
    </location>
</feature>
<dbReference type="PATRIC" id="fig|128780.6.peg.1130"/>
<organism evidence="4 5">
    <name type="scientific">Stenotrophomonas acidaminiphila</name>
    <dbReference type="NCBI Taxonomy" id="128780"/>
    <lineage>
        <taxon>Bacteria</taxon>
        <taxon>Pseudomonadati</taxon>
        <taxon>Pseudomonadota</taxon>
        <taxon>Gammaproteobacteria</taxon>
        <taxon>Lysobacterales</taxon>
        <taxon>Lysobacteraceae</taxon>
        <taxon>Stenotrophomonas</taxon>
    </lineage>
</organism>
<dbReference type="RefSeq" id="WP_082393887.1">
    <property type="nucleotide sequence ID" value="NZ_DAMDNZ010000008.1"/>
</dbReference>
<evidence type="ECO:0000259" key="3">
    <source>
        <dbReference type="Pfam" id="PF13511"/>
    </source>
</evidence>
<feature type="domain" description="DUF4124" evidence="3">
    <location>
        <begin position="12"/>
        <end position="65"/>
    </location>
</feature>
<dbReference type="AlphaFoldDB" id="A0A0S1AXN0"/>
<keyword evidence="2" id="KW-0732">Signal</keyword>
<evidence type="ECO:0000313" key="4">
    <source>
        <dbReference type="EMBL" id="ALJ27543.1"/>
    </source>
</evidence>
<name>A0A0S1AXN0_9GAMM</name>
<dbReference type="EMBL" id="CP012900">
    <property type="protein sequence ID" value="ALJ27543.1"/>
    <property type="molecule type" value="Genomic_DNA"/>
</dbReference>
<feature type="signal peptide" evidence="2">
    <location>
        <begin position="1"/>
        <end position="22"/>
    </location>
</feature>
<evidence type="ECO:0000256" key="1">
    <source>
        <dbReference type="SAM" id="MobiDB-lite"/>
    </source>
</evidence>